<accession>A0A8J6B120</accession>
<proteinExistence type="predicted"/>
<name>A0A8J6B120_9EUKA</name>
<feature type="compositionally biased region" description="Polar residues" evidence="2">
    <location>
        <begin position="470"/>
        <end position="480"/>
    </location>
</feature>
<feature type="compositionally biased region" description="Basic residues" evidence="2">
    <location>
        <begin position="571"/>
        <end position="587"/>
    </location>
</feature>
<feature type="compositionally biased region" description="Basic and acidic residues" evidence="2">
    <location>
        <begin position="555"/>
        <end position="570"/>
    </location>
</feature>
<feature type="compositionally biased region" description="Basic residues" evidence="2">
    <location>
        <begin position="535"/>
        <end position="554"/>
    </location>
</feature>
<evidence type="ECO:0000313" key="4">
    <source>
        <dbReference type="Proteomes" id="UP000717585"/>
    </source>
</evidence>
<feature type="compositionally biased region" description="Polar residues" evidence="2">
    <location>
        <begin position="520"/>
        <end position="534"/>
    </location>
</feature>
<reference evidence="3" key="1">
    <citation type="submission" date="2021-05" db="EMBL/GenBank/DDBJ databases">
        <title>A free-living protist that lacks canonical eukaryotic 1 DNA replication and segregation systems.</title>
        <authorList>
            <person name="Salas-Leiva D.E."/>
            <person name="Tromer E.C."/>
            <person name="Curtis B.A."/>
            <person name="Jerlstrom-Hultqvist J."/>
            <person name="Kolisko M."/>
            <person name="Yi Z."/>
            <person name="Salas-Leiva J.S."/>
            <person name="Gallot-Lavallee L."/>
            <person name="Kops G.J.P.L."/>
            <person name="Archibald J.M."/>
            <person name="Simpson A.G.B."/>
            <person name="Roger A.J."/>
        </authorList>
    </citation>
    <scope>NUCLEOTIDE SEQUENCE</scope>
    <source>
        <strain evidence="3">BICM</strain>
    </source>
</reference>
<feature type="compositionally biased region" description="Acidic residues" evidence="2">
    <location>
        <begin position="443"/>
        <end position="453"/>
    </location>
</feature>
<feature type="compositionally biased region" description="Polar residues" evidence="2">
    <location>
        <begin position="292"/>
        <end position="301"/>
    </location>
</feature>
<feature type="region of interest" description="Disordered" evidence="2">
    <location>
        <begin position="173"/>
        <end position="595"/>
    </location>
</feature>
<feature type="compositionally biased region" description="Acidic residues" evidence="2">
    <location>
        <begin position="419"/>
        <end position="429"/>
    </location>
</feature>
<keyword evidence="1" id="KW-0175">Coiled coil</keyword>
<evidence type="ECO:0000256" key="2">
    <source>
        <dbReference type="SAM" id="MobiDB-lite"/>
    </source>
</evidence>
<sequence length="595" mass="65031">MTTEEKKSEKFTSDIQHALLLTKLEAQDKTIHAQMEELAEAHGLIAELEAMIESNPSILIGQETVLSELDRLATANATLRDEIRELKDELQHSKRTIRDANRITARSLKQQEMEFNEVVSQLKRTHQQELVLLKKDYNSALSEAKHDMAILKQENKARSRQFGAMTMVSPIISPRLRKRSGSASATARPRIRTPRAEEMSPETPLVSYQPDPETGMYSIGPIPETAEPQSPLVHSTELDSVEPEEARKPEATTEPVADEVEDDSSKSTQLAVEEEVEVVDEPMLHPPHGLTPSHSSMNIRSQAEAEADAGVPTPVAEGAEPEVDRSPSPIPSLTPSVEPDEPELHAQASVGRLSTVSSLKSLVGDISPRMSVEPGRDETVPVDDKPTQHSPLAGDAAGAEPEVEPEAEAVKETAPIEEPAAEPEVEEIQPAEVKPDEVKAEEPAPEEPAPEEPETAHTPGPAPPQLEPSPVNSAEVTPSFHTVDHREESVGPVGEAIAENREGDEQLAVDVPESADETATDVTISRSASVSTISGKKKHRSKSREGHVHKKDKKEKKSKDGKETKEEKKARKEKKREKKEKKSKKDKKGAVADAE</sequence>
<keyword evidence="4" id="KW-1185">Reference proteome</keyword>
<feature type="coiled-coil region" evidence="1">
    <location>
        <begin position="69"/>
        <end position="103"/>
    </location>
</feature>
<dbReference type="Proteomes" id="UP000717585">
    <property type="component" value="Unassembled WGS sequence"/>
</dbReference>
<dbReference type="EMBL" id="JAHDYR010000062">
    <property type="protein sequence ID" value="KAG9390737.1"/>
    <property type="molecule type" value="Genomic_DNA"/>
</dbReference>
<evidence type="ECO:0000256" key="1">
    <source>
        <dbReference type="SAM" id="Coils"/>
    </source>
</evidence>
<protein>
    <submittedName>
        <fullName evidence="3">Uncharacterized protein</fullName>
    </submittedName>
</protein>
<comment type="caution">
    <text evidence="3">The sequence shown here is derived from an EMBL/GenBank/DDBJ whole genome shotgun (WGS) entry which is preliminary data.</text>
</comment>
<feature type="compositionally biased region" description="Basic and acidic residues" evidence="2">
    <location>
        <begin position="374"/>
        <end position="387"/>
    </location>
</feature>
<dbReference type="AlphaFoldDB" id="A0A8J6B120"/>
<feature type="compositionally biased region" description="Basic and acidic residues" evidence="2">
    <location>
        <begin position="433"/>
        <end position="442"/>
    </location>
</feature>
<evidence type="ECO:0000313" key="3">
    <source>
        <dbReference type="EMBL" id="KAG9390737.1"/>
    </source>
</evidence>
<gene>
    <name evidence="3" type="ORF">J8273_6990</name>
</gene>
<organism evidence="3 4">
    <name type="scientific">Carpediemonas membranifera</name>
    <dbReference type="NCBI Taxonomy" id="201153"/>
    <lineage>
        <taxon>Eukaryota</taxon>
        <taxon>Metamonada</taxon>
        <taxon>Carpediemonas-like organisms</taxon>
        <taxon>Carpediemonas</taxon>
    </lineage>
</organism>